<organism evidence="3 4">
    <name type="scientific">Polytolypa hystricis (strain UAMH7299)</name>
    <dbReference type="NCBI Taxonomy" id="1447883"/>
    <lineage>
        <taxon>Eukaryota</taxon>
        <taxon>Fungi</taxon>
        <taxon>Dikarya</taxon>
        <taxon>Ascomycota</taxon>
        <taxon>Pezizomycotina</taxon>
        <taxon>Eurotiomycetes</taxon>
        <taxon>Eurotiomycetidae</taxon>
        <taxon>Onygenales</taxon>
        <taxon>Onygenales incertae sedis</taxon>
        <taxon>Polytolypa</taxon>
    </lineage>
</organism>
<keyword evidence="4" id="KW-1185">Reference proteome</keyword>
<evidence type="ECO:0000313" key="4">
    <source>
        <dbReference type="Proteomes" id="UP000224634"/>
    </source>
</evidence>
<evidence type="ECO:0000259" key="2">
    <source>
        <dbReference type="Pfam" id="PF00472"/>
    </source>
</evidence>
<dbReference type="GO" id="GO:0016150">
    <property type="term" value="F:translation release factor activity, codon nonspecific"/>
    <property type="evidence" value="ECO:0007669"/>
    <property type="project" value="TreeGrafter"/>
</dbReference>
<reference evidence="3 4" key="1">
    <citation type="submission" date="2017-10" db="EMBL/GenBank/DDBJ databases">
        <title>Comparative genomics in systemic dimorphic fungi from Ajellomycetaceae.</title>
        <authorList>
            <person name="Munoz J.F."/>
            <person name="Mcewen J.G."/>
            <person name="Clay O.K."/>
            <person name="Cuomo C.A."/>
        </authorList>
    </citation>
    <scope>NUCLEOTIDE SEQUENCE [LARGE SCALE GENOMIC DNA]</scope>
    <source>
        <strain evidence="3 4">UAMH7299</strain>
    </source>
</reference>
<dbReference type="GO" id="GO:0004045">
    <property type="term" value="F:peptidyl-tRNA hydrolase activity"/>
    <property type="evidence" value="ECO:0007669"/>
    <property type="project" value="TreeGrafter"/>
</dbReference>
<dbReference type="STRING" id="1447883.A0A2B7YKN0"/>
<dbReference type="PANTHER" id="PTHR11075:SF54">
    <property type="entry name" value="LARGE RIBOSOMAL SUBUNIT PROTEIN ML62"/>
    <property type="match status" value="1"/>
</dbReference>
<name>A0A2B7YKN0_POLH7</name>
<dbReference type="SUPFAM" id="SSF110916">
    <property type="entry name" value="Peptidyl-tRNA hydrolase domain-like"/>
    <property type="match status" value="1"/>
</dbReference>
<dbReference type="InterPro" id="IPR052104">
    <property type="entry name" value="Mito_Release_Factor_mL62"/>
</dbReference>
<evidence type="ECO:0000313" key="3">
    <source>
        <dbReference type="EMBL" id="PGH21573.1"/>
    </source>
</evidence>
<protein>
    <recommendedName>
        <fullName evidence="2">Prokaryotic-type class I peptide chain release factors domain-containing protein</fullName>
    </recommendedName>
</protein>
<gene>
    <name evidence="3" type="ORF">AJ80_03133</name>
</gene>
<dbReference type="PANTHER" id="PTHR11075">
    <property type="entry name" value="PEPTIDE CHAIN RELEASE FACTOR"/>
    <property type="match status" value="1"/>
</dbReference>
<accession>A0A2B7YKN0</accession>
<dbReference type="InterPro" id="IPR000352">
    <property type="entry name" value="Pep_chain_release_fac_I"/>
</dbReference>
<dbReference type="Proteomes" id="UP000224634">
    <property type="component" value="Unassembled WGS sequence"/>
</dbReference>
<dbReference type="PROSITE" id="PS51257">
    <property type="entry name" value="PROKAR_LIPOPROTEIN"/>
    <property type="match status" value="1"/>
</dbReference>
<feature type="compositionally biased region" description="Basic and acidic residues" evidence="1">
    <location>
        <begin position="163"/>
        <end position="181"/>
    </location>
</feature>
<feature type="compositionally biased region" description="Basic residues" evidence="1">
    <location>
        <begin position="182"/>
        <end position="201"/>
    </location>
</feature>
<dbReference type="Pfam" id="PF00472">
    <property type="entry name" value="RF-1"/>
    <property type="match status" value="1"/>
</dbReference>
<dbReference type="GO" id="GO:0070126">
    <property type="term" value="P:mitochondrial translational termination"/>
    <property type="evidence" value="ECO:0007669"/>
    <property type="project" value="TreeGrafter"/>
</dbReference>
<feature type="domain" description="Prokaryotic-type class I peptide chain release factors" evidence="2">
    <location>
        <begin position="63"/>
        <end position="194"/>
    </location>
</feature>
<dbReference type="AlphaFoldDB" id="A0A2B7YKN0"/>
<sequence>MLASITRYTKAVNPFHFSSSCRLFCWQSKLFSSRQVPPVSAALTETELSTARNWLAKLTINTIPRNVGDASYSRSSGPGGQNVNKVNSKATLKVPLDRLTKIVPLALHNELRASRYHAERSGNLVIQSDESRQQSKNLDLCYEKLRDVLLAAGKTAVPGETSPEQRQRVKELNKAGNEARLKEKKKHSSKKSNRKGSRFDD</sequence>
<dbReference type="OrthoDB" id="270639at2759"/>
<comment type="caution">
    <text evidence="3">The sequence shown here is derived from an EMBL/GenBank/DDBJ whole genome shotgun (WGS) entry which is preliminary data.</text>
</comment>
<dbReference type="GO" id="GO:0005762">
    <property type="term" value="C:mitochondrial large ribosomal subunit"/>
    <property type="evidence" value="ECO:0007669"/>
    <property type="project" value="TreeGrafter"/>
</dbReference>
<dbReference type="Gene3D" id="3.30.160.20">
    <property type="match status" value="1"/>
</dbReference>
<proteinExistence type="predicted"/>
<feature type="region of interest" description="Disordered" evidence="1">
    <location>
        <begin position="156"/>
        <end position="201"/>
    </location>
</feature>
<dbReference type="EMBL" id="PDNA01000033">
    <property type="protein sequence ID" value="PGH21573.1"/>
    <property type="molecule type" value="Genomic_DNA"/>
</dbReference>
<evidence type="ECO:0000256" key="1">
    <source>
        <dbReference type="SAM" id="MobiDB-lite"/>
    </source>
</evidence>